<evidence type="ECO:0000256" key="3">
    <source>
        <dbReference type="ARBA" id="ARBA00007806"/>
    </source>
</evidence>
<dbReference type="Gene3D" id="3.20.20.80">
    <property type="entry name" value="Glycosidases"/>
    <property type="match status" value="1"/>
</dbReference>
<keyword evidence="4 11" id="KW-0732">Signal</keyword>
<dbReference type="GO" id="GO:0006491">
    <property type="term" value="P:N-glycan processing"/>
    <property type="evidence" value="ECO:0007669"/>
    <property type="project" value="TreeGrafter"/>
</dbReference>
<evidence type="ECO:0000259" key="13">
    <source>
        <dbReference type="Pfam" id="PF13802"/>
    </source>
</evidence>
<dbReference type="GO" id="GO:0030246">
    <property type="term" value="F:carbohydrate binding"/>
    <property type="evidence" value="ECO:0007669"/>
    <property type="project" value="InterPro"/>
</dbReference>
<gene>
    <name evidence="15" type="primary">GANAB</name>
    <name evidence="15" type="ORF">SNAT2548_LOCUS7478</name>
</gene>
<protein>
    <recommendedName>
        <fullName evidence="9">Glucosidase II subunit alpha</fullName>
    </recommendedName>
</protein>
<feature type="domain" description="Glycoside hydrolase family 31 TIM barrel" evidence="12">
    <location>
        <begin position="355"/>
        <end position="695"/>
    </location>
</feature>
<evidence type="ECO:0000256" key="11">
    <source>
        <dbReference type="SAM" id="SignalP"/>
    </source>
</evidence>
<evidence type="ECO:0000259" key="12">
    <source>
        <dbReference type="Pfam" id="PF01055"/>
    </source>
</evidence>
<proteinExistence type="inferred from homology"/>
<keyword evidence="5 10" id="KW-0378">Hydrolase</keyword>
<dbReference type="GO" id="GO:0005783">
    <property type="term" value="C:endoplasmic reticulum"/>
    <property type="evidence" value="ECO:0007669"/>
    <property type="project" value="UniProtKB-SubCell"/>
</dbReference>
<evidence type="ECO:0000256" key="10">
    <source>
        <dbReference type="RuleBase" id="RU361185"/>
    </source>
</evidence>
<dbReference type="SUPFAM" id="SSF51011">
    <property type="entry name" value="Glycosyl hydrolase domain"/>
    <property type="match status" value="1"/>
</dbReference>
<keyword evidence="6" id="KW-0256">Endoplasmic reticulum</keyword>
<dbReference type="Gene3D" id="2.60.40.1760">
    <property type="entry name" value="glycosyl hydrolase (family 31)"/>
    <property type="match status" value="1"/>
</dbReference>
<dbReference type="Pfam" id="PF13802">
    <property type="entry name" value="Gal_mutarotas_2"/>
    <property type="match status" value="1"/>
</dbReference>
<organism evidence="15 16">
    <name type="scientific">Symbiodinium natans</name>
    <dbReference type="NCBI Taxonomy" id="878477"/>
    <lineage>
        <taxon>Eukaryota</taxon>
        <taxon>Sar</taxon>
        <taxon>Alveolata</taxon>
        <taxon>Dinophyceae</taxon>
        <taxon>Suessiales</taxon>
        <taxon>Symbiodiniaceae</taxon>
        <taxon>Symbiodinium</taxon>
    </lineage>
</organism>
<dbReference type="OrthoDB" id="440381at2759"/>
<comment type="subcellular location">
    <subcellularLocation>
        <location evidence="1">Endoplasmic reticulum</location>
    </subcellularLocation>
</comment>
<evidence type="ECO:0000313" key="16">
    <source>
        <dbReference type="Proteomes" id="UP000604046"/>
    </source>
</evidence>
<dbReference type="InterPro" id="IPR011013">
    <property type="entry name" value="Gal_mutarotase_sf_dom"/>
</dbReference>
<dbReference type="Pfam" id="PF01055">
    <property type="entry name" value="Glyco_hydro_31_2nd"/>
    <property type="match status" value="1"/>
</dbReference>
<evidence type="ECO:0000259" key="14">
    <source>
        <dbReference type="Pfam" id="PF21365"/>
    </source>
</evidence>
<sequence length="946" mass="105721">MSPWLSSMGVRLLPALLIAAAAVDHSKFRTCSQGSFCRRYRAYVKEVQSSGAQLHFVDAASLTQDSAHEVRLQISSRHGAGVVEPLELKLGFFRVPEACGVLRISILAPGERRFRPREGDVALVPEGGLQPDPVAVRSEEAAAIITAGECSARVQYDPLELDLMRSGRLLQTLNARHLLNFEQLRSKGTGARPLIDATDVDSTSLWEEEFDGHVDSKPRGPMGVGIDISFHKASFAVGLAEHATRLHLAEPRFQEPYRLFNLDVFEYEVDVPMALYGNIPMITALHQGPEPGGSAASGILLVNPSEGFVKVETANNGTDTQTWWAFEAGILDFFAFLGPTPLDVLRQYHAVTGWPRMPPLAALGKHQSRWNYITVEDVLEVAGKFDEHRIPFDFIWLDLEHTNQKRYFTWDPQHFPAEGVRRMLGELNRTHRKLVTIIDPHLYAADPDYAVAARMKAQGLMVKRPGNATVPAHDFEGFCWPGPSNYPDFCDPRMRREWAELFDFSAYPGWPAEIYTWNDMNEPSVFDGPEISLPRDTLHRCHAEEFDIEHREVHNLYGFYVHEASTQGHLLRAPGQRPFVLTRSFFAGSHRHGPAWTGDNMANWKHLERSVPMLLSLALCGYSMVGADVAGFMGDPDQELFVRWHQLGVWYPFYRAHAHLTTQRREPWMMGASVMGKVRKAVLTRYRMLPTWYTLTAEWSLAGAPMIRPIWYHDLEDAGAFQHADTHFLVGESILVRAPAENAKSVMVYLPGTRPWFDFWQPRIHSPGKAFKVTLSKSHVPVFVRAGSCLVQRSRPRRSTGAMARDPHTVVCYADAEGRAAGRVYLDDGASHAYHTGAYVFDEISMAGSALWSAPGRFLDPGAAFRAAAPAASLERSMPEVSETALRIERLVLVGLDSAPQAISNAGTELAFQVEQMIDSALKVVTIKEPRAKLGASWRVDLRFAA</sequence>
<keyword evidence="8 10" id="KW-0326">Glycosidase</keyword>
<evidence type="ECO:0000256" key="7">
    <source>
        <dbReference type="ARBA" id="ARBA00023180"/>
    </source>
</evidence>
<evidence type="ECO:0000256" key="6">
    <source>
        <dbReference type="ARBA" id="ARBA00022824"/>
    </source>
</evidence>
<dbReference type="GO" id="GO:0090599">
    <property type="term" value="F:alpha-glucosidase activity"/>
    <property type="evidence" value="ECO:0007669"/>
    <property type="project" value="TreeGrafter"/>
</dbReference>
<evidence type="ECO:0000256" key="9">
    <source>
        <dbReference type="ARBA" id="ARBA00042895"/>
    </source>
</evidence>
<dbReference type="SUPFAM" id="SSF74650">
    <property type="entry name" value="Galactose mutarotase-like"/>
    <property type="match status" value="1"/>
</dbReference>
<feature type="domain" description="Glycosyl hydrolase family 31 C-terminal" evidence="14">
    <location>
        <begin position="703"/>
        <end position="789"/>
    </location>
</feature>
<dbReference type="SUPFAM" id="SSF51445">
    <property type="entry name" value="(Trans)glycosidases"/>
    <property type="match status" value="1"/>
</dbReference>
<feature type="signal peptide" evidence="11">
    <location>
        <begin position="1"/>
        <end position="22"/>
    </location>
</feature>
<dbReference type="PANTHER" id="PTHR22762">
    <property type="entry name" value="ALPHA-GLUCOSIDASE"/>
    <property type="match status" value="1"/>
</dbReference>
<evidence type="ECO:0000256" key="8">
    <source>
        <dbReference type="ARBA" id="ARBA00023295"/>
    </source>
</evidence>
<evidence type="ECO:0000256" key="2">
    <source>
        <dbReference type="ARBA" id="ARBA00004833"/>
    </source>
</evidence>
<evidence type="ECO:0000313" key="15">
    <source>
        <dbReference type="EMBL" id="CAE7214741.1"/>
    </source>
</evidence>
<evidence type="ECO:0000256" key="4">
    <source>
        <dbReference type="ARBA" id="ARBA00022729"/>
    </source>
</evidence>
<comment type="caution">
    <text evidence="15">The sequence shown here is derived from an EMBL/GenBank/DDBJ whole genome shotgun (WGS) entry which is preliminary data.</text>
</comment>
<comment type="similarity">
    <text evidence="3 10">Belongs to the glycosyl hydrolase 31 family.</text>
</comment>
<dbReference type="InterPro" id="IPR013780">
    <property type="entry name" value="Glyco_hydro_b"/>
</dbReference>
<dbReference type="Proteomes" id="UP000604046">
    <property type="component" value="Unassembled WGS sequence"/>
</dbReference>
<dbReference type="GO" id="GO:0005975">
    <property type="term" value="P:carbohydrate metabolic process"/>
    <property type="evidence" value="ECO:0007669"/>
    <property type="project" value="InterPro"/>
</dbReference>
<dbReference type="CDD" id="cd14752">
    <property type="entry name" value="GH31_N"/>
    <property type="match status" value="1"/>
</dbReference>
<dbReference type="Gene3D" id="2.60.40.1180">
    <property type="entry name" value="Golgi alpha-mannosidase II"/>
    <property type="match status" value="2"/>
</dbReference>
<dbReference type="CDD" id="cd06603">
    <property type="entry name" value="GH31_GANC_GANAB_alpha"/>
    <property type="match status" value="1"/>
</dbReference>
<dbReference type="InterPro" id="IPR017853">
    <property type="entry name" value="GH"/>
</dbReference>
<dbReference type="InterPro" id="IPR000322">
    <property type="entry name" value="Glyco_hydro_31_TIM"/>
</dbReference>
<dbReference type="AlphaFoldDB" id="A0A812JVY7"/>
<reference evidence="15" key="1">
    <citation type="submission" date="2021-02" db="EMBL/GenBank/DDBJ databases">
        <authorList>
            <person name="Dougan E. K."/>
            <person name="Rhodes N."/>
            <person name="Thang M."/>
            <person name="Chan C."/>
        </authorList>
    </citation>
    <scope>NUCLEOTIDE SEQUENCE</scope>
</reference>
<keyword evidence="7" id="KW-0325">Glycoprotein</keyword>
<comment type="pathway">
    <text evidence="2">Glycan metabolism; N-glycan metabolism.</text>
</comment>
<dbReference type="EMBL" id="CAJNDS010000523">
    <property type="protein sequence ID" value="CAE7214741.1"/>
    <property type="molecule type" value="Genomic_DNA"/>
</dbReference>
<dbReference type="PANTHER" id="PTHR22762:SF54">
    <property type="entry name" value="BCDNA.GH04962"/>
    <property type="match status" value="1"/>
</dbReference>
<keyword evidence="16" id="KW-1185">Reference proteome</keyword>
<accession>A0A812JVY7</accession>
<feature type="chain" id="PRO_5032401283" description="Glucosidase II subunit alpha" evidence="11">
    <location>
        <begin position="23"/>
        <end position="946"/>
    </location>
</feature>
<evidence type="ECO:0000256" key="5">
    <source>
        <dbReference type="ARBA" id="ARBA00022801"/>
    </source>
</evidence>
<feature type="domain" description="Glycoside hydrolase family 31 N-terminal" evidence="13">
    <location>
        <begin position="102"/>
        <end position="308"/>
    </location>
</feature>
<name>A0A812JVY7_9DINO</name>
<dbReference type="InterPro" id="IPR025887">
    <property type="entry name" value="Glyco_hydro_31_N_dom"/>
</dbReference>
<evidence type="ECO:0000256" key="1">
    <source>
        <dbReference type="ARBA" id="ARBA00004240"/>
    </source>
</evidence>
<dbReference type="InterPro" id="IPR048395">
    <property type="entry name" value="Glyco_hydro_31_C"/>
</dbReference>
<dbReference type="Pfam" id="PF21365">
    <property type="entry name" value="Glyco_hydro_31_3rd"/>
    <property type="match status" value="1"/>
</dbReference>